<feature type="compositionally biased region" description="Basic and acidic residues" evidence="1">
    <location>
        <begin position="49"/>
        <end position="85"/>
    </location>
</feature>
<protein>
    <recommendedName>
        <fullName evidence="4">Tim44-like domain-containing protein</fullName>
    </recommendedName>
</protein>
<dbReference type="Gene3D" id="3.10.450.240">
    <property type="match status" value="1"/>
</dbReference>
<evidence type="ECO:0000313" key="3">
    <source>
        <dbReference type="Proteomes" id="UP001061958"/>
    </source>
</evidence>
<accession>A0A9C7UU04</accession>
<evidence type="ECO:0008006" key="4">
    <source>
        <dbReference type="Google" id="ProtNLM"/>
    </source>
</evidence>
<dbReference type="OrthoDB" id="10356946at2759"/>
<evidence type="ECO:0000256" key="1">
    <source>
        <dbReference type="SAM" id="MobiDB-lite"/>
    </source>
</evidence>
<dbReference type="Proteomes" id="UP001061958">
    <property type="component" value="Unassembled WGS sequence"/>
</dbReference>
<dbReference type="EMBL" id="BQMJ01000077">
    <property type="protein sequence ID" value="GJQ15924.1"/>
    <property type="molecule type" value="Genomic_DNA"/>
</dbReference>
<feature type="region of interest" description="Disordered" evidence="1">
    <location>
        <begin position="49"/>
        <end position="89"/>
    </location>
</feature>
<reference evidence="2" key="1">
    <citation type="journal article" date="2022" name="Proc. Natl. Acad. Sci. U.S.A.">
        <title>Life cycle and functional genomics of the unicellular red alga Galdieria for elucidating algal and plant evolution and industrial use.</title>
        <authorList>
            <person name="Hirooka S."/>
            <person name="Itabashi T."/>
            <person name="Ichinose T.M."/>
            <person name="Onuma R."/>
            <person name="Fujiwara T."/>
            <person name="Yamashita S."/>
            <person name="Jong L.W."/>
            <person name="Tomita R."/>
            <person name="Iwane A.H."/>
            <person name="Miyagishima S.Y."/>
        </authorList>
    </citation>
    <scope>NUCLEOTIDE SEQUENCE</scope>
    <source>
        <strain evidence="2">NBRC 102759</strain>
    </source>
</reference>
<name>A0A9C7UU04_9RHOD</name>
<evidence type="ECO:0000313" key="2">
    <source>
        <dbReference type="EMBL" id="GJQ15924.1"/>
    </source>
</evidence>
<proteinExistence type="predicted"/>
<reference evidence="2" key="2">
    <citation type="submission" date="2022-01" db="EMBL/GenBank/DDBJ databases">
        <authorList>
            <person name="Hirooka S."/>
            <person name="Miyagishima S.Y."/>
        </authorList>
    </citation>
    <scope>NUCLEOTIDE SEQUENCE</scope>
    <source>
        <strain evidence="2">NBRC 102759</strain>
    </source>
</reference>
<dbReference type="InterPro" id="IPR032710">
    <property type="entry name" value="NTF2-like_dom_sf"/>
</dbReference>
<organism evidence="2 3">
    <name type="scientific">Galdieria partita</name>
    <dbReference type="NCBI Taxonomy" id="83374"/>
    <lineage>
        <taxon>Eukaryota</taxon>
        <taxon>Rhodophyta</taxon>
        <taxon>Bangiophyceae</taxon>
        <taxon>Galdieriales</taxon>
        <taxon>Galdieriaceae</taxon>
        <taxon>Galdieria</taxon>
    </lineage>
</organism>
<dbReference type="AlphaFoldDB" id="A0A9C7UU04"/>
<dbReference type="SUPFAM" id="SSF54427">
    <property type="entry name" value="NTF2-like"/>
    <property type="match status" value="1"/>
</dbReference>
<keyword evidence="3" id="KW-1185">Reference proteome</keyword>
<comment type="caution">
    <text evidence="2">The sequence shown here is derived from an EMBL/GenBank/DDBJ whole genome shotgun (WGS) entry which is preliminary data.</text>
</comment>
<gene>
    <name evidence="2" type="ORF">GpartN1_g7715.t1</name>
</gene>
<sequence length="289" mass="33724">MLPLNKFNVMNTTRSLQKYCNKFYGLEPNLSKLFMRSLHQSIAFHFSVDPEEKPKDDDTSKKESSRVEKGQEPESKVQDKTRGESWRTSQSRTINAFSKVVQETNPRLQPVDLFRKFRIWMIQRALRSIWGEEIFTDELFLEGASSALMTVFDCLEKGDLTLLEDALGEEIYNALKEQAEQAKEQPHFTLKEIIDKQVSNAFRYIDVPKKVSFVALDVEFLMKLVIRSPSNLSEEESSKQQQEEEYYGITEVRFESPLSRVPIDPQKKIQIIKADFVKEPDWKLTRILK</sequence>